<keyword evidence="8" id="KW-1185">Reference proteome</keyword>
<feature type="domain" description="Integral membrane bound transporter" evidence="6">
    <location>
        <begin position="9"/>
        <end position="134"/>
    </location>
</feature>
<gene>
    <name evidence="7" type="ORF">GCM10011519_23460</name>
</gene>
<dbReference type="InterPro" id="IPR049453">
    <property type="entry name" value="Memb_transporter_dom"/>
</dbReference>
<dbReference type="Proteomes" id="UP000649179">
    <property type="component" value="Unassembled WGS sequence"/>
</dbReference>
<keyword evidence="3 5" id="KW-1133">Transmembrane helix</keyword>
<reference evidence="7" key="1">
    <citation type="journal article" date="2014" name="Int. J. Syst. Evol. Microbiol.">
        <title>Complete genome sequence of Corynebacterium casei LMG S-19264T (=DSM 44701T), isolated from a smear-ripened cheese.</title>
        <authorList>
            <consortium name="US DOE Joint Genome Institute (JGI-PGF)"/>
            <person name="Walter F."/>
            <person name="Albersmeier A."/>
            <person name="Kalinowski J."/>
            <person name="Ruckert C."/>
        </authorList>
    </citation>
    <scope>NUCLEOTIDE SEQUENCE</scope>
    <source>
        <strain evidence="7">CGMCC 1.16067</strain>
    </source>
</reference>
<name>A0A917F508_9ACTN</name>
<organism evidence="7 8">
    <name type="scientific">Marmoricola endophyticus</name>
    <dbReference type="NCBI Taxonomy" id="2040280"/>
    <lineage>
        <taxon>Bacteria</taxon>
        <taxon>Bacillati</taxon>
        <taxon>Actinomycetota</taxon>
        <taxon>Actinomycetes</taxon>
        <taxon>Propionibacteriales</taxon>
        <taxon>Nocardioidaceae</taxon>
        <taxon>Marmoricola</taxon>
    </lineage>
</organism>
<dbReference type="Pfam" id="PF13515">
    <property type="entry name" value="FUSC_2"/>
    <property type="match status" value="1"/>
</dbReference>
<proteinExistence type="predicted"/>
<keyword evidence="4 5" id="KW-0472">Membrane</keyword>
<evidence type="ECO:0000256" key="5">
    <source>
        <dbReference type="SAM" id="Phobius"/>
    </source>
</evidence>
<comment type="subcellular location">
    <subcellularLocation>
        <location evidence="1">Membrane</location>
        <topology evidence="1">Multi-pass membrane protein</topology>
    </subcellularLocation>
</comment>
<accession>A0A917F508</accession>
<sequence length="149" mass="15290">MRCLVVVALAGGLMTALGTEHAYWAMVSAVVPFARPGLRTQLTRGAHRILGTLAGVALAALLLALSPPALVTVLLIGVLQGLTERVVTRHYAAALVLITPLALLAIQLAHPEPVGDLLASRLLETVAGAAIGMAAAVLTRERRPGTVGA</sequence>
<evidence type="ECO:0000256" key="3">
    <source>
        <dbReference type="ARBA" id="ARBA00022989"/>
    </source>
</evidence>
<evidence type="ECO:0000256" key="1">
    <source>
        <dbReference type="ARBA" id="ARBA00004141"/>
    </source>
</evidence>
<keyword evidence="2 5" id="KW-0812">Transmembrane</keyword>
<evidence type="ECO:0000313" key="8">
    <source>
        <dbReference type="Proteomes" id="UP000649179"/>
    </source>
</evidence>
<evidence type="ECO:0000256" key="2">
    <source>
        <dbReference type="ARBA" id="ARBA00022692"/>
    </source>
</evidence>
<evidence type="ECO:0000259" key="6">
    <source>
        <dbReference type="Pfam" id="PF13515"/>
    </source>
</evidence>
<comment type="caution">
    <text evidence="7">The sequence shown here is derived from an EMBL/GenBank/DDBJ whole genome shotgun (WGS) entry which is preliminary data.</text>
</comment>
<feature type="transmembrane region" description="Helical" evidence="5">
    <location>
        <begin position="91"/>
        <end position="110"/>
    </location>
</feature>
<dbReference type="EMBL" id="BMKQ01000001">
    <property type="protein sequence ID" value="GGF48729.1"/>
    <property type="molecule type" value="Genomic_DNA"/>
</dbReference>
<feature type="transmembrane region" description="Helical" evidence="5">
    <location>
        <begin position="122"/>
        <end position="139"/>
    </location>
</feature>
<evidence type="ECO:0000256" key="4">
    <source>
        <dbReference type="ARBA" id="ARBA00023136"/>
    </source>
</evidence>
<feature type="transmembrane region" description="Helical" evidence="5">
    <location>
        <begin position="53"/>
        <end position="79"/>
    </location>
</feature>
<evidence type="ECO:0000313" key="7">
    <source>
        <dbReference type="EMBL" id="GGF48729.1"/>
    </source>
</evidence>
<protein>
    <recommendedName>
        <fullName evidence="6">Integral membrane bound transporter domain-containing protein</fullName>
    </recommendedName>
</protein>
<reference evidence="7" key="2">
    <citation type="submission" date="2020-09" db="EMBL/GenBank/DDBJ databases">
        <authorList>
            <person name="Sun Q."/>
            <person name="Zhou Y."/>
        </authorList>
    </citation>
    <scope>NUCLEOTIDE SEQUENCE</scope>
    <source>
        <strain evidence="7">CGMCC 1.16067</strain>
    </source>
</reference>
<dbReference type="GO" id="GO:0016020">
    <property type="term" value="C:membrane"/>
    <property type="evidence" value="ECO:0007669"/>
    <property type="project" value="UniProtKB-SubCell"/>
</dbReference>
<dbReference type="AlphaFoldDB" id="A0A917F508"/>